<dbReference type="AlphaFoldDB" id="A0A6C0AY91"/>
<accession>A0A6C0AY91</accession>
<proteinExistence type="predicted"/>
<dbReference type="EMBL" id="MN738779">
    <property type="protein sequence ID" value="QHS84310.1"/>
    <property type="molecule type" value="Genomic_DNA"/>
</dbReference>
<reference evidence="1" key="1">
    <citation type="journal article" date="2020" name="Nature">
        <title>Giant virus diversity and host interactions through global metagenomics.</title>
        <authorList>
            <person name="Schulz F."/>
            <person name="Roux S."/>
            <person name="Paez-Espino D."/>
            <person name="Jungbluth S."/>
            <person name="Walsh D.A."/>
            <person name="Denef V.J."/>
            <person name="McMahon K.D."/>
            <person name="Konstantinidis K.T."/>
            <person name="Eloe-Fadrosh E.A."/>
            <person name="Kyrpides N.C."/>
            <person name="Woyke T."/>
        </authorList>
    </citation>
    <scope>NUCLEOTIDE SEQUENCE</scope>
    <source>
        <strain evidence="1">GVMAG-S-ERX555965-48</strain>
    </source>
</reference>
<evidence type="ECO:0008006" key="2">
    <source>
        <dbReference type="Google" id="ProtNLM"/>
    </source>
</evidence>
<name>A0A6C0AY91_9ZZZZ</name>
<evidence type="ECO:0000313" key="1">
    <source>
        <dbReference type="EMBL" id="QHS84310.1"/>
    </source>
</evidence>
<organism evidence="1">
    <name type="scientific">viral metagenome</name>
    <dbReference type="NCBI Taxonomy" id="1070528"/>
    <lineage>
        <taxon>unclassified sequences</taxon>
        <taxon>metagenomes</taxon>
        <taxon>organismal metagenomes</taxon>
    </lineage>
</organism>
<protein>
    <recommendedName>
        <fullName evidence="2">Prolyl 4-hydroxylase alpha subunit Fe(2+) 2OG dioxygenase domain-containing protein</fullName>
    </recommendedName>
</protein>
<sequence length="276" mass="32778">MSRNPIDEQTNNNFYNIHYDHLMKECGVNNLPLYYLQFKHRIKNRIVTGIIADKNRENYDLSCKTVKDVIEVYDNVFNNTTIKTMHNFCKECPLFMSHASINTIKTKALVKKNIFTDIENRWPTFNMNFNRINLIENKYFTELFFNTILPNINLENKDKISIDRLYINTHLLGRSGLIHKDGKAIHEKDRNNVAPTVLIYINDNWNINYDGTTCFLLDDNDDKNIHHVEFKCGRIVMFPAYVSHKQCDTSSYSYRNNCLRYVIAYHLIYNQKMDKY</sequence>
<dbReference type="Gene3D" id="2.60.120.620">
    <property type="entry name" value="q2cbj1_9rhob like domain"/>
    <property type="match status" value="1"/>
</dbReference>